<evidence type="ECO:0000256" key="2">
    <source>
        <dbReference type="SAM" id="Phobius"/>
    </source>
</evidence>
<feature type="region of interest" description="Disordered" evidence="1">
    <location>
        <begin position="767"/>
        <end position="791"/>
    </location>
</feature>
<dbReference type="RefSeq" id="WP_318785027.1">
    <property type="nucleotide sequence ID" value="NZ_JAWDKC010000005.1"/>
</dbReference>
<evidence type="ECO:0000313" key="3">
    <source>
        <dbReference type="EMBL" id="MDV0444629.1"/>
    </source>
</evidence>
<keyword evidence="2" id="KW-0812">Transmembrane</keyword>
<organism evidence="3 4">
    <name type="scientific">Methanimicrococcus hacksteinii</name>
    <dbReference type="NCBI Taxonomy" id="3028293"/>
    <lineage>
        <taxon>Archaea</taxon>
        <taxon>Methanobacteriati</taxon>
        <taxon>Methanobacteriota</taxon>
        <taxon>Stenosarchaea group</taxon>
        <taxon>Methanomicrobia</taxon>
        <taxon>Methanosarcinales</taxon>
        <taxon>Methanosarcinaceae</taxon>
        <taxon>Methanimicrococcus</taxon>
    </lineage>
</organism>
<gene>
    <name evidence="3" type="ORF">MmiAt1_01610</name>
</gene>
<keyword evidence="4" id="KW-1185">Reference proteome</keyword>
<reference evidence="3 4" key="1">
    <citation type="submission" date="2023-06" db="EMBL/GenBank/DDBJ databases">
        <title>Genome sequence of Methanimicrococcus sp. At1.</title>
        <authorList>
            <person name="Protasov E."/>
            <person name="Platt K."/>
            <person name="Poehlein A."/>
            <person name="Daniel R."/>
            <person name="Brune A."/>
        </authorList>
    </citation>
    <scope>NUCLEOTIDE SEQUENCE [LARGE SCALE GENOMIC DNA]</scope>
    <source>
        <strain evidence="3 4">At1</strain>
    </source>
</reference>
<dbReference type="EMBL" id="JAWDKC010000005">
    <property type="protein sequence ID" value="MDV0444629.1"/>
    <property type="molecule type" value="Genomic_DNA"/>
</dbReference>
<feature type="transmembrane region" description="Helical" evidence="2">
    <location>
        <begin position="801"/>
        <end position="822"/>
    </location>
</feature>
<keyword evidence="2" id="KW-1133">Transmembrane helix</keyword>
<evidence type="ECO:0000256" key="1">
    <source>
        <dbReference type="SAM" id="MobiDB-lite"/>
    </source>
</evidence>
<keyword evidence="2" id="KW-0472">Membrane</keyword>
<name>A0ABU3VMJ7_9EURY</name>
<sequence>MTTETIIYLGWFGDIILNPNGGAFADETVDAIISIEVQPGQTFGDINSSLDSYVTGAGQGSWEARGWYNETSFTTPGVVSTLWTDNDPLSVGSILYLGWFGDIILNPNGGKYSDTSTSIPVVIQPAMTNADVHALFEDATDSAGLDYSDWVHENEWGESEGVVSTVWELDSSSIPSNLYAKWTGELKFNANGGELDSDSPITVQPAAKFSSYSSSFPIAEYPGWDFNGWYDMGTGFATPGSVRDRTAIASEIISHHSDGKITLYTGWKGKLTFGANGGNQVGPSIFTGIEPTDTLNGLSRFSYNDPTFDSWEFRGWYSENDSGVVDDLIISNTAYSESFGELFDGLDSTDLELHAGWFGDIILNGNGGNFGFDDDLPIEERIIENVQPAEIFSKYFIADNEPVYGNWGFSDWYDLGSSATSPSLVTGDALLGTAAISTLTDSVTDDSELILFAGWFGDIILNGNGGNFGFDDDLPIEERIIENVQPADLLSAYLSENNEPDNEPWGFSGWYDEGSDFETPGIVNNKVEFDEETYVSSLTESLNAGDAEDNPYIVLFAGWFGEITLNANGGTFPGVDVNENSEDDTTLTLMIQEEMTLDDILGLLEYVKPEFGDWSLEGWVFESTLAESQIEGIGFVEDWGNLIDGDSFAPANEIFAAWIGSAAFDASPGYFRADEELEILSGDQVYEMGDIQPGQDVSDRVPFAFYGGHWLAGWLFDDDESTRWPLFFGENGQIVYADWIRNSSGGSNPTGHGTIIDPITGSAAEGGEYIGVDDTDDGSGDNTQDPETGYAGDTGSSGISIYLLIFALVVILLLIAGGVYYYKVMKKK</sequence>
<dbReference type="Proteomes" id="UP001272052">
    <property type="component" value="Unassembled WGS sequence"/>
</dbReference>
<evidence type="ECO:0000313" key="4">
    <source>
        <dbReference type="Proteomes" id="UP001272052"/>
    </source>
</evidence>
<accession>A0ABU3VMJ7</accession>
<protein>
    <submittedName>
        <fullName evidence="3">Uncharacterized protein</fullName>
    </submittedName>
</protein>
<comment type="caution">
    <text evidence="3">The sequence shown here is derived from an EMBL/GenBank/DDBJ whole genome shotgun (WGS) entry which is preliminary data.</text>
</comment>
<proteinExistence type="predicted"/>